<dbReference type="GO" id="GO:0005886">
    <property type="term" value="C:plasma membrane"/>
    <property type="evidence" value="ECO:0007669"/>
    <property type="project" value="TreeGrafter"/>
</dbReference>
<feature type="transmembrane region" description="Helical" evidence="6">
    <location>
        <begin position="261"/>
        <end position="280"/>
    </location>
</feature>
<dbReference type="AlphaFoldDB" id="A0A918CLF2"/>
<dbReference type="PANTHER" id="PTHR30569:SF0">
    <property type="entry name" value="CYTOSINE PERMEASE"/>
    <property type="match status" value="1"/>
</dbReference>
<reference evidence="7" key="2">
    <citation type="submission" date="2020-09" db="EMBL/GenBank/DDBJ databases">
        <authorList>
            <person name="Sun Q."/>
            <person name="Ohkuma M."/>
        </authorList>
    </citation>
    <scope>NUCLEOTIDE SEQUENCE</scope>
    <source>
        <strain evidence="7">JCM 3346</strain>
    </source>
</reference>
<feature type="transmembrane region" description="Helical" evidence="6">
    <location>
        <begin position="329"/>
        <end position="349"/>
    </location>
</feature>
<accession>A0A918CLF2</accession>
<gene>
    <name evidence="7" type="ORF">GCM10010196_26140</name>
</gene>
<evidence type="ECO:0000256" key="2">
    <source>
        <dbReference type="ARBA" id="ARBA00008974"/>
    </source>
</evidence>
<dbReference type="PANTHER" id="PTHR30569">
    <property type="entry name" value="CYTOSINE TRANSPORTER CODB"/>
    <property type="match status" value="1"/>
</dbReference>
<protein>
    <submittedName>
        <fullName evidence="7">Cytosine permease</fullName>
    </submittedName>
</protein>
<dbReference type="InterPro" id="IPR001248">
    <property type="entry name" value="Pur-cyt_permease"/>
</dbReference>
<dbReference type="InterPro" id="IPR030191">
    <property type="entry name" value="CodB"/>
</dbReference>
<evidence type="ECO:0000256" key="3">
    <source>
        <dbReference type="ARBA" id="ARBA00022692"/>
    </source>
</evidence>
<feature type="transmembrane region" description="Helical" evidence="6">
    <location>
        <begin position="361"/>
        <end position="383"/>
    </location>
</feature>
<comment type="caution">
    <text evidence="7">The sequence shown here is derived from an EMBL/GenBank/DDBJ whole genome shotgun (WGS) entry which is preliminary data.</text>
</comment>
<evidence type="ECO:0000256" key="1">
    <source>
        <dbReference type="ARBA" id="ARBA00004141"/>
    </source>
</evidence>
<keyword evidence="4 6" id="KW-1133">Transmembrane helix</keyword>
<feature type="transmembrane region" description="Helical" evidence="6">
    <location>
        <begin position="87"/>
        <end position="110"/>
    </location>
</feature>
<reference evidence="7" key="1">
    <citation type="journal article" date="2014" name="Int. J. Syst. Evol. Microbiol.">
        <title>Complete genome sequence of Corynebacterium casei LMG S-19264T (=DSM 44701T), isolated from a smear-ripened cheese.</title>
        <authorList>
            <consortium name="US DOE Joint Genome Institute (JGI-PGF)"/>
            <person name="Walter F."/>
            <person name="Albersmeier A."/>
            <person name="Kalinowski J."/>
            <person name="Ruckert C."/>
        </authorList>
    </citation>
    <scope>NUCLEOTIDE SEQUENCE</scope>
    <source>
        <strain evidence="7">JCM 3346</strain>
    </source>
</reference>
<dbReference type="GO" id="GO:0015209">
    <property type="term" value="F:cytosine transmembrane transporter activity"/>
    <property type="evidence" value="ECO:0007669"/>
    <property type="project" value="InterPro"/>
</dbReference>
<feature type="transmembrane region" description="Helical" evidence="6">
    <location>
        <begin position="227"/>
        <end position="249"/>
    </location>
</feature>
<feature type="transmembrane region" description="Helical" evidence="6">
    <location>
        <begin position="48"/>
        <end position="75"/>
    </location>
</feature>
<comment type="similarity">
    <text evidence="2">Belongs to the purine-cytosine permease (2.A.39) family.</text>
</comment>
<keyword evidence="5 6" id="KW-0472">Membrane</keyword>
<dbReference type="Proteomes" id="UP000610303">
    <property type="component" value="Unassembled WGS sequence"/>
</dbReference>
<keyword evidence="3 6" id="KW-0812">Transmembrane</keyword>
<organism evidence="7 8">
    <name type="scientific">Agromyces mediolanus</name>
    <name type="common">Corynebacterium mediolanum</name>
    <dbReference type="NCBI Taxonomy" id="41986"/>
    <lineage>
        <taxon>Bacteria</taxon>
        <taxon>Bacillati</taxon>
        <taxon>Actinomycetota</taxon>
        <taxon>Actinomycetes</taxon>
        <taxon>Micrococcales</taxon>
        <taxon>Microbacteriaceae</taxon>
        <taxon>Agromyces</taxon>
    </lineage>
</organism>
<feature type="transmembrane region" description="Helical" evidence="6">
    <location>
        <begin position="192"/>
        <end position="215"/>
    </location>
</feature>
<feature type="transmembrane region" description="Helical" evidence="6">
    <location>
        <begin position="133"/>
        <end position="152"/>
    </location>
</feature>
<feature type="transmembrane region" description="Helical" evidence="6">
    <location>
        <begin position="301"/>
        <end position="323"/>
    </location>
</feature>
<dbReference type="RefSeq" id="WP_189085776.1">
    <property type="nucleotide sequence ID" value="NZ_BMRJ01000002.1"/>
</dbReference>
<dbReference type="Pfam" id="PF02133">
    <property type="entry name" value="Transp_cyt_pur"/>
    <property type="match status" value="1"/>
</dbReference>
<comment type="subcellular location">
    <subcellularLocation>
        <location evidence="1">Membrane</location>
        <topology evidence="1">Multi-pass membrane protein</topology>
    </subcellularLocation>
</comment>
<dbReference type="EMBL" id="BMRJ01000002">
    <property type="protein sequence ID" value="GGR30820.1"/>
    <property type="molecule type" value="Genomic_DNA"/>
</dbReference>
<evidence type="ECO:0000313" key="8">
    <source>
        <dbReference type="Proteomes" id="UP000610303"/>
    </source>
</evidence>
<proteinExistence type="inferred from homology"/>
<dbReference type="Gene3D" id="1.10.4160.10">
    <property type="entry name" value="Hydantoin permease"/>
    <property type="match status" value="1"/>
</dbReference>
<evidence type="ECO:0000256" key="4">
    <source>
        <dbReference type="ARBA" id="ARBA00022989"/>
    </source>
</evidence>
<evidence type="ECO:0000313" key="7">
    <source>
        <dbReference type="EMBL" id="GGR30820.1"/>
    </source>
</evidence>
<sequence length="452" mass="46565">MDSTDYEHGTVPADQRKSWISIAAVWIAIGIDLSGAFLGIALASGMAFWPAILATVTGSLLLGLLAMACAYVGAATGLSTAMISRAVFGKIGGAVLALALAISLLGWFAVQAGFFGSNAQIAFTELTGFEMPVQLFTAIGGVLMVLTALWGYRSISRLSTLAVPLLLILLVVGVIVAFAMHGASGLDAPVEATITFGGAVSLVMGIFILGVVSAPDMARWAKTPKQAMAAGFVGFFFGNSIIIVVAILLARVMNQSELMTIYFALGLGVIAVVVLILAQWTTNTTNIYSAALSFASINGRLNRRTLTIIGGAIGIVIAVAGAADFFVPFILAIGVVIAPYGGVYLAAYLTGRRSARWSAGATVPTVDGWAIAAWAVGILVALATTNPADGLGFGWFSLTTISALDGLIVGFVVYLALLPLRRRELPERVESAASAATGAAAGAGRDPEEARA</sequence>
<evidence type="ECO:0000256" key="5">
    <source>
        <dbReference type="ARBA" id="ARBA00023136"/>
    </source>
</evidence>
<feature type="transmembrane region" description="Helical" evidence="6">
    <location>
        <begin position="395"/>
        <end position="418"/>
    </location>
</feature>
<name>A0A918CLF2_AGRME</name>
<feature type="transmembrane region" description="Helical" evidence="6">
    <location>
        <begin position="20"/>
        <end position="42"/>
    </location>
</feature>
<feature type="transmembrane region" description="Helical" evidence="6">
    <location>
        <begin position="161"/>
        <end position="180"/>
    </location>
</feature>
<evidence type="ECO:0000256" key="6">
    <source>
        <dbReference type="SAM" id="Phobius"/>
    </source>
</evidence>
<keyword evidence="8" id="KW-1185">Reference proteome</keyword>